<dbReference type="OrthoDB" id="2278877at2759"/>
<reference evidence="1" key="1">
    <citation type="submission" date="2021-06" db="EMBL/GenBank/DDBJ databases">
        <authorList>
            <person name="Kallberg Y."/>
            <person name="Tangrot J."/>
            <person name="Rosling A."/>
        </authorList>
    </citation>
    <scope>NUCLEOTIDE SEQUENCE</scope>
    <source>
        <strain evidence="1">CL551</strain>
    </source>
</reference>
<organism evidence="1 2">
    <name type="scientific">Acaulospora morrowiae</name>
    <dbReference type="NCBI Taxonomy" id="94023"/>
    <lineage>
        <taxon>Eukaryota</taxon>
        <taxon>Fungi</taxon>
        <taxon>Fungi incertae sedis</taxon>
        <taxon>Mucoromycota</taxon>
        <taxon>Glomeromycotina</taxon>
        <taxon>Glomeromycetes</taxon>
        <taxon>Diversisporales</taxon>
        <taxon>Acaulosporaceae</taxon>
        <taxon>Acaulospora</taxon>
    </lineage>
</organism>
<evidence type="ECO:0000313" key="2">
    <source>
        <dbReference type="Proteomes" id="UP000789342"/>
    </source>
</evidence>
<dbReference type="AlphaFoldDB" id="A0A9N9E371"/>
<dbReference type="EMBL" id="CAJVPV010011668">
    <property type="protein sequence ID" value="CAG8663256.1"/>
    <property type="molecule type" value="Genomic_DNA"/>
</dbReference>
<dbReference type="Proteomes" id="UP000789342">
    <property type="component" value="Unassembled WGS sequence"/>
</dbReference>
<sequence>MVRLVFRPIPKFDDRFARQNRYELPLVSSGFTLFRHNSPYFGRIPIRITFITRYGIPSEFMITLTSRQLNPTNVSKLSKDGVTVRSQVTSPKGYPLQSSIPITTLIKVYKHFSEEKPPSLNFYMITKIDAN</sequence>
<name>A0A9N9E371_9GLOM</name>
<evidence type="ECO:0000313" key="1">
    <source>
        <dbReference type="EMBL" id="CAG8663256.1"/>
    </source>
</evidence>
<proteinExistence type="predicted"/>
<comment type="caution">
    <text evidence="1">The sequence shown here is derived from an EMBL/GenBank/DDBJ whole genome shotgun (WGS) entry which is preliminary data.</text>
</comment>
<gene>
    <name evidence="1" type="ORF">AMORRO_LOCUS10497</name>
</gene>
<protein>
    <submittedName>
        <fullName evidence="1">15350_t:CDS:1</fullName>
    </submittedName>
</protein>
<accession>A0A9N9E371</accession>
<keyword evidence="2" id="KW-1185">Reference proteome</keyword>